<dbReference type="CDD" id="cd16040">
    <property type="entry name" value="SPRY_PRY_SNTX"/>
    <property type="match status" value="1"/>
</dbReference>
<dbReference type="Pfam" id="PF00622">
    <property type="entry name" value="SPRY"/>
    <property type="match status" value="1"/>
</dbReference>
<dbReference type="InterPro" id="IPR007111">
    <property type="entry name" value="NACHT_NTPase"/>
</dbReference>
<accession>A0A9D3SY65</accession>
<dbReference type="InterPro" id="IPR006574">
    <property type="entry name" value="PRY"/>
</dbReference>
<evidence type="ECO:0000256" key="7">
    <source>
        <dbReference type="ARBA" id="ARBA00022771"/>
    </source>
</evidence>
<keyword evidence="7 10" id="KW-0863">Zinc-finger</keyword>
<dbReference type="InterPro" id="IPR051261">
    <property type="entry name" value="NLR"/>
</dbReference>
<protein>
    <recommendedName>
        <fullName evidence="16">NACHT, LRR and PYD domains-containing protein 12-like</fullName>
    </recommendedName>
</protein>
<dbReference type="GO" id="GO:0008270">
    <property type="term" value="F:zinc ion binding"/>
    <property type="evidence" value="ECO:0007669"/>
    <property type="project" value="UniProtKB-KW"/>
</dbReference>
<evidence type="ECO:0000256" key="8">
    <source>
        <dbReference type="ARBA" id="ARBA00022833"/>
    </source>
</evidence>
<comment type="caution">
    <text evidence="14">The sequence shown here is derived from an EMBL/GenBank/DDBJ whole genome shotgun (WGS) entry which is preliminary data.</text>
</comment>
<dbReference type="InterPro" id="IPR001870">
    <property type="entry name" value="B30.2/SPRY"/>
</dbReference>
<dbReference type="InterPro" id="IPR003877">
    <property type="entry name" value="SPRY_dom"/>
</dbReference>
<dbReference type="PROSITE" id="PS00518">
    <property type="entry name" value="ZF_RING_1"/>
    <property type="match status" value="1"/>
</dbReference>
<dbReference type="Gene3D" id="3.30.40.10">
    <property type="entry name" value="Zinc/RING finger domain, C3HC4 (zinc finger)"/>
    <property type="match status" value="1"/>
</dbReference>
<dbReference type="InterPro" id="IPR027417">
    <property type="entry name" value="P-loop_NTPase"/>
</dbReference>
<evidence type="ECO:0000256" key="3">
    <source>
        <dbReference type="ARBA" id="ARBA00022614"/>
    </source>
</evidence>
<dbReference type="SMART" id="SM00368">
    <property type="entry name" value="LRR_RI"/>
    <property type="match status" value="5"/>
</dbReference>
<dbReference type="InterPro" id="IPR001611">
    <property type="entry name" value="Leu-rich_rpt"/>
</dbReference>
<dbReference type="Pfam" id="PF17779">
    <property type="entry name" value="WHD_NOD2"/>
    <property type="match status" value="1"/>
</dbReference>
<dbReference type="GO" id="GO:0005524">
    <property type="term" value="F:ATP binding"/>
    <property type="evidence" value="ECO:0007669"/>
    <property type="project" value="UniProtKB-KW"/>
</dbReference>
<dbReference type="EMBL" id="JAFDVH010000019">
    <property type="protein sequence ID" value="KAG7460239.1"/>
    <property type="molecule type" value="Genomic_DNA"/>
</dbReference>
<feature type="domain" description="NACHT" evidence="13">
    <location>
        <begin position="155"/>
        <end position="289"/>
    </location>
</feature>
<dbReference type="PROSITE" id="PS50089">
    <property type="entry name" value="ZF_RING_2"/>
    <property type="match status" value="1"/>
</dbReference>
<dbReference type="Proteomes" id="UP001046870">
    <property type="component" value="Chromosome 19"/>
</dbReference>
<comment type="subcellular location">
    <subcellularLocation>
        <location evidence="1">Cytoplasm</location>
    </subcellularLocation>
</comment>
<evidence type="ECO:0000256" key="4">
    <source>
        <dbReference type="ARBA" id="ARBA00022723"/>
    </source>
</evidence>
<dbReference type="FunFam" id="3.40.50.300:FF:000210">
    <property type="entry name" value="Si:dkey-16p6.1"/>
    <property type="match status" value="1"/>
</dbReference>
<dbReference type="Pfam" id="PF05729">
    <property type="entry name" value="NACHT"/>
    <property type="match status" value="1"/>
</dbReference>
<keyword evidence="15" id="KW-1185">Reference proteome</keyword>
<dbReference type="PANTHER" id="PTHR24106">
    <property type="entry name" value="NACHT, LRR AND CARD DOMAINS-CONTAINING"/>
    <property type="match status" value="1"/>
</dbReference>
<evidence type="ECO:0000259" key="12">
    <source>
        <dbReference type="PROSITE" id="PS50188"/>
    </source>
</evidence>
<evidence type="ECO:0000313" key="15">
    <source>
        <dbReference type="Proteomes" id="UP001046870"/>
    </source>
</evidence>
<dbReference type="AlphaFoldDB" id="A0A9D3SY65"/>
<dbReference type="InterPro" id="IPR043136">
    <property type="entry name" value="B30.2/SPRY_sf"/>
</dbReference>
<reference evidence="14" key="1">
    <citation type="submission" date="2021-01" db="EMBL/GenBank/DDBJ databases">
        <authorList>
            <person name="Zahm M."/>
            <person name="Roques C."/>
            <person name="Cabau C."/>
            <person name="Klopp C."/>
            <person name="Donnadieu C."/>
            <person name="Jouanno E."/>
            <person name="Lampietro C."/>
            <person name="Louis A."/>
            <person name="Herpin A."/>
            <person name="Echchiki A."/>
            <person name="Berthelot C."/>
            <person name="Parey E."/>
            <person name="Roest-Crollius H."/>
            <person name="Braasch I."/>
            <person name="Postlethwait J."/>
            <person name="Bobe J."/>
            <person name="Montfort J."/>
            <person name="Bouchez O."/>
            <person name="Begum T."/>
            <person name="Mejri S."/>
            <person name="Adams A."/>
            <person name="Chen W.-J."/>
            <person name="Guiguen Y."/>
        </authorList>
    </citation>
    <scope>NUCLEOTIDE SEQUENCE</scope>
    <source>
        <strain evidence="14">YG-15Mar2019-1</strain>
        <tissue evidence="14">Brain</tissue>
    </source>
</reference>
<evidence type="ECO:0000256" key="5">
    <source>
        <dbReference type="ARBA" id="ARBA00022737"/>
    </source>
</evidence>
<dbReference type="InterPro" id="IPR029495">
    <property type="entry name" value="NACHT-assoc"/>
</dbReference>
<keyword evidence="2" id="KW-0963">Cytoplasm</keyword>
<evidence type="ECO:0000256" key="10">
    <source>
        <dbReference type="PROSITE-ProRule" id="PRU00175"/>
    </source>
</evidence>
<evidence type="ECO:0000313" key="14">
    <source>
        <dbReference type="EMBL" id="KAG7460239.1"/>
    </source>
</evidence>
<dbReference type="Gene3D" id="3.80.10.10">
    <property type="entry name" value="Ribonuclease Inhibitor"/>
    <property type="match status" value="2"/>
</dbReference>
<organism evidence="14 15">
    <name type="scientific">Megalops atlanticus</name>
    <name type="common">Tarpon</name>
    <name type="synonym">Clupea gigantea</name>
    <dbReference type="NCBI Taxonomy" id="7932"/>
    <lineage>
        <taxon>Eukaryota</taxon>
        <taxon>Metazoa</taxon>
        <taxon>Chordata</taxon>
        <taxon>Craniata</taxon>
        <taxon>Vertebrata</taxon>
        <taxon>Euteleostomi</taxon>
        <taxon>Actinopterygii</taxon>
        <taxon>Neopterygii</taxon>
        <taxon>Teleostei</taxon>
        <taxon>Elopiformes</taxon>
        <taxon>Megalopidae</taxon>
        <taxon>Megalops</taxon>
    </lineage>
</organism>
<dbReference type="SMART" id="SM00449">
    <property type="entry name" value="SPRY"/>
    <property type="match status" value="1"/>
</dbReference>
<dbReference type="InterPro" id="IPR013320">
    <property type="entry name" value="ConA-like_dom_sf"/>
</dbReference>
<evidence type="ECO:0000259" key="11">
    <source>
        <dbReference type="PROSITE" id="PS50089"/>
    </source>
</evidence>
<dbReference type="InterPro" id="IPR017907">
    <property type="entry name" value="Znf_RING_CS"/>
</dbReference>
<dbReference type="InterPro" id="IPR041267">
    <property type="entry name" value="NLRP_HD2"/>
</dbReference>
<dbReference type="PROSITE" id="PS50837">
    <property type="entry name" value="NACHT"/>
    <property type="match status" value="1"/>
</dbReference>
<dbReference type="OrthoDB" id="120976at2759"/>
<keyword evidence="9" id="KW-0067">ATP-binding</keyword>
<evidence type="ECO:0000256" key="9">
    <source>
        <dbReference type="ARBA" id="ARBA00022840"/>
    </source>
</evidence>
<dbReference type="PRINTS" id="PR01407">
    <property type="entry name" value="BUTYPHLNCDUF"/>
</dbReference>
<dbReference type="InterPro" id="IPR041075">
    <property type="entry name" value="NOD1/2_WH"/>
</dbReference>
<dbReference type="PROSITE" id="PS51450">
    <property type="entry name" value="LRR"/>
    <property type="match status" value="1"/>
</dbReference>
<dbReference type="InterPro" id="IPR003879">
    <property type="entry name" value="Butyrophylin_SPRY"/>
</dbReference>
<evidence type="ECO:0000259" key="13">
    <source>
        <dbReference type="PROSITE" id="PS50837"/>
    </source>
</evidence>
<keyword evidence="6" id="KW-0547">Nucleotide-binding</keyword>
<dbReference type="InterPro" id="IPR013083">
    <property type="entry name" value="Znf_RING/FYVE/PHD"/>
</dbReference>
<dbReference type="Pfam" id="PF14484">
    <property type="entry name" value="FISNA"/>
    <property type="match status" value="1"/>
</dbReference>
<dbReference type="InterPro" id="IPR032675">
    <property type="entry name" value="LRR_dom_sf"/>
</dbReference>
<sequence length="1023" mass="114039">MKELVSITCGHSFCRQCISSYWEQSASAGHYACPQCRKRSRTRPMLHAHTAPAGPVQELQLEGSDIIRTAQEKHRSRLKEKYGCIFEGTAKQGCCTHLREVYTELYITEGDSEGVNNEHEVWQIETASRTQTTQDIAINCNDIFKPSAGRQKPIRTVLTKGIAGIGKTVSVQKFIMDWAEGKANQDVHFILALPFRELNLVKHKEFSLMGLLYHHYPEMKDLGNIASYNLKVLLIFDGLDECRLPLDYQNNERWCDVTASTSVDMLLTNLIKGNLLPSALLWITSRPAAANRIPSDSIHQVTEVRGFNDPQKEEYFRKKIKDENLAERIISHVKSSRSLYIMCHIPVFCWISAAVLEIMLHEADSGEIPKTLTQMYTHFLLIQTNLKNCKYHGRGEVSPRKLSEMDREIILKLGELAFQHLENGNLIFYEKDVRAVGISVAEAVLRSGVCTEIFREERVTCGEKVYCFVHLSVQEYLAALHVLHSYLSKRTDVLTPPGGRKARGASLSDLLKGAVDRAMESPNGHLDLFLRFLLGISLESTRALLQGLLGRAETGRGADGLGDAVRYIKGLKRKDPPPERCINLLHCLSEVNDTSLVGEIRAFLGSGDRSGRLTQAHCSALAFVLLMSEDPLDELDLKAYNTSADGRRRLVAAARNCRKALMNHCSLTGKSCETVASALQSANSHLRELDLSNNHLRDSGVKLLCTGLKSPHCKLGTLRLGWCGLTEVGCVDLASVLCSPHSELTELELRDNDLQDSGVRALSAGLEDSSCKLQRLGLSGFRVTERGCASLASALHSNPSHLRELDLSYNHPGESGVRALSAGLEDPYWKLEKLNVDHGGECRTRPGLQKYACQLTLDPNTAHRELSLSEGDRKVTRGREEQPYPDRAERFDQRRQILCREGLSGRCYWEAEWLEGGAAIGVAYRRLERKGAGDDSHLGLNAESWSLDCAYSSCTARHNRRRIETAAPPAHAGRVGVFLDWPAGTLSFYRVSPKTVTLLHTFHATFTEPLYPGFYVTSSWSLS</sequence>
<keyword evidence="5" id="KW-0677">Repeat</keyword>
<dbReference type="SUPFAM" id="SSF52047">
    <property type="entry name" value="RNI-like"/>
    <property type="match status" value="1"/>
</dbReference>
<evidence type="ECO:0008006" key="16">
    <source>
        <dbReference type="Google" id="ProtNLM"/>
    </source>
</evidence>
<dbReference type="Pfam" id="PF13516">
    <property type="entry name" value="LRR_6"/>
    <property type="match status" value="3"/>
</dbReference>
<feature type="domain" description="RING-type" evidence="11">
    <location>
        <begin position="9"/>
        <end position="37"/>
    </location>
</feature>
<evidence type="ECO:0000256" key="1">
    <source>
        <dbReference type="ARBA" id="ARBA00004496"/>
    </source>
</evidence>
<dbReference type="Gene3D" id="3.40.50.300">
    <property type="entry name" value="P-loop containing nucleotide triphosphate hydrolases"/>
    <property type="match status" value="1"/>
</dbReference>
<dbReference type="Pfam" id="PF13765">
    <property type="entry name" value="PRY"/>
    <property type="match status" value="1"/>
</dbReference>
<dbReference type="SUPFAM" id="SSF49899">
    <property type="entry name" value="Concanavalin A-like lectins/glucanases"/>
    <property type="match status" value="1"/>
</dbReference>
<dbReference type="GO" id="GO:0005737">
    <property type="term" value="C:cytoplasm"/>
    <property type="evidence" value="ECO:0007669"/>
    <property type="project" value="UniProtKB-SubCell"/>
</dbReference>
<evidence type="ECO:0000256" key="6">
    <source>
        <dbReference type="ARBA" id="ARBA00022741"/>
    </source>
</evidence>
<dbReference type="InterPro" id="IPR001841">
    <property type="entry name" value="Znf_RING"/>
</dbReference>
<proteinExistence type="predicted"/>
<dbReference type="SUPFAM" id="SSF57850">
    <property type="entry name" value="RING/U-box"/>
    <property type="match status" value="1"/>
</dbReference>
<keyword evidence="4" id="KW-0479">Metal-binding</keyword>
<evidence type="ECO:0000256" key="2">
    <source>
        <dbReference type="ARBA" id="ARBA00022490"/>
    </source>
</evidence>
<dbReference type="PROSITE" id="PS50188">
    <property type="entry name" value="B302_SPRY"/>
    <property type="match status" value="1"/>
</dbReference>
<name>A0A9D3SY65_MEGAT</name>
<gene>
    <name evidence="14" type="ORF">MATL_G00219360</name>
</gene>
<dbReference type="Gene3D" id="2.60.120.920">
    <property type="match status" value="1"/>
</dbReference>
<feature type="domain" description="B30.2/SPRY" evidence="12">
    <location>
        <begin position="835"/>
        <end position="1023"/>
    </location>
</feature>
<dbReference type="SMART" id="SM00589">
    <property type="entry name" value="PRY"/>
    <property type="match status" value="1"/>
</dbReference>
<dbReference type="Pfam" id="PF17776">
    <property type="entry name" value="NLRC4_HD2"/>
    <property type="match status" value="1"/>
</dbReference>
<dbReference type="SMART" id="SM01288">
    <property type="entry name" value="FISNA"/>
    <property type="match status" value="1"/>
</dbReference>
<keyword evidence="8" id="KW-0862">Zinc</keyword>
<dbReference type="Pfam" id="PF15227">
    <property type="entry name" value="zf-C3HC4_4"/>
    <property type="match status" value="1"/>
</dbReference>
<keyword evidence="3" id="KW-0433">Leucine-rich repeat</keyword>